<evidence type="ECO:0000256" key="4">
    <source>
        <dbReference type="ARBA" id="ARBA00022679"/>
    </source>
</evidence>
<evidence type="ECO:0000256" key="1">
    <source>
        <dbReference type="ARBA" id="ARBA00004606"/>
    </source>
</evidence>
<dbReference type="Gene3D" id="3.90.550.10">
    <property type="entry name" value="Spore Coat Polysaccharide Biosynthesis Protein SpsA, Chain A"/>
    <property type="match status" value="1"/>
</dbReference>
<reference evidence="9" key="1">
    <citation type="submission" date="2025-08" db="UniProtKB">
        <authorList>
            <consortium name="RefSeq"/>
        </authorList>
    </citation>
    <scope>IDENTIFICATION</scope>
    <source>
        <tissue evidence="9">Brain</tissue>
    </source>
</reference>
<dbReference type="SUPFAM" id="SSF53448">
    <property type="entry name" value="Nucleotide-diphospho-sugar transferases"/>
    <property type="match status" value="1"/>
</dbReference>
<evidence type="ECO:0000313" key="8">
    <source>
        <dbReference type="Proteomes" id="UP000694890"/>
    </source>
</evidence>
<evidence type="ECO:0000256" key="7">
    <source>
        <dbReference type="SAM" id="SignalP"/>
    </source>
</evidence>
<organism evidence="8 9">
    <name type="scientific">Lates calcarifer</name>
    <name type="common">Barramundi</name>
    <name type="synonym">Holocentrus calcarifer</name>
    <dbReference type="NCBI Taxonomy" id="8187"/>
    <lineage>
        <taxon>Eukaryota</taxon>
        <taxon>Metazoa</taxon>
        <taxon>Chordata</taxon>
        <taxon>Craniata</taxon>
        <taxon>Vertebrata</taxon>
        <taxon>Euteleostomi</taxon>
        <taxon>Actinopterygii</taxon>
        <taxon>Neopterygii</taxon>
        <taxon>Teleostei</taxon>
        <taxon>Neoteleostei</taxon>
        <taxon>Acanthomorphata</taxon>
        <taxon>Carangaria</taxon>
        <taxon>Carangaria incertae sedis</taxon>
        <taxon>Centropomidae</taxon>
        <taxon>Lates</taxon>
    </lineage>
</organism>
<evidence type="ECO:0000256" key="5">
    <source>
        <dbReference type="ARBA" id="ARBA00022968"/>
    </source>
</evidence>
<feature type="chain" id="PRO_5042467192" evidence="7">
    <location>
        <begin position="29"/>
        <end position="402"/>
    </location>
</feature>
<dbReference type="Proteomes" id="UP000694890">
    <property type="component" value="Linkage group LG12"/>
</dbReference>
<keyword evidence="3" id="KW-0328">Glycosyltransferase</keyword>
<dbReference type="PANTHER" id="PTHR46012">
    <property type="entry name" value="IP22168P"/>
    <property type="match status" value="1"/>
</dbReference>
<name>A0AAJ8BDC2_LATCA</name>
<protein>
    <submittedName>
        <fullName evidence="9">Glucoside xylosyltransferase 2 isoform X2</fullName>
    </submittedName>
</protein>
<dbReference type="InterPro" id="IPR051993">
    <property type="entry name" value="Glycosyltransferase_8"/>
</dbReference>
<keyword evidence="7" id="KW-0732">Signal</keyword>
<evidence type="ECO:0000256" key="3">
    <source>
        <dbReference type="ARBA" id="ARBA00022676"/>
    </source>
</evidence>
<evidence type="ECO:0000313" key="9">
    <source>
        <dbReference type="RefSeq" id="XP_050930460.1"/>
    </source>
</evidence>
<sequence>MRIHCKVVVIAVCFGVFLLLYFLGGNAADDPLLKEVVEEEEEDGKSSPSPRELGRDVAAKFARKSSYGVGVRAEETLGGRKEGKAISRGASVNAKSKPRSNVARPVTKRTQAEEVMHLAVVACGNRLDETLTMVKSALMFSLKKIKFHIFAEDPLAPQFEDRVILKDVDSLLYVDTDVLFLRPMDDIWSLLKSFNSTQLAAMAPEHEVPKIGWYSRFARHPFYGVTGVNSGVMLMNLTRIRSTLFKNSMIPGGLSWEDLLHPLYQKYKNHITWGDQDLLNIIFHYNPECLFIFPCQWNYRPDHCMYGSNCKGAEKEGVSILHGNRGVYHDDKQPAFKVVYDAIRDFPFEDNMFQSLFYPIQTKFLDTVNTLCGRIPQVFLKQIEKTMKKVFEEKVIRHVRPH</sequence>
<comment type="subcellular location">
    <subcellularLocation>
        <location evidence="1">Membrane</location>
        <topology evidence="1">Single-pass type II membrane protein</topology>
    </subcellularLocation>
</comment>
<feature type="signal peptide" evidence="7">
    <location>
        <begin position="1"/>
        <end position="28"/>
    </location>
</feature>
<dbReference type="CTD" id="727936"/>
<keyword evidence="4" id="KW-0808">Transferase</keyword>
<dbReference type="GeneID" id="108898873"/>
<gene>
    <name evidence="9" type="primary">gxylt2</name>
</gene>
<dbReference type="GO" id="GO:0016020">
    <property type="term" value="C:membrane"/>
    <property type="evidence" value="ECO:0007669"/>
    <property type="project" value="UniProtKB-SubCell"/>
</dbReference>
<dbReference type="GO" id="GO:0035252">
    <property type="term" value="F:UDP-xylosyltransferase activity"/>
    <property type="evidence" value="ECO:0007669"/>
    <property type="project" value="TreeGrafter"/>
</dbReference>
<feature type="region of interest" description="Disordered" evidence="6">
    <location>
        <begin position="80"/>
        <end position="108"/>
    </location>
</feature>
<accession>A0AAJ8BDC2</accession>
<keyword evidence="5" id="KW-0735">Signal-anchor</keyword>
<dbReference type="AlphaFoldDB" id="A0AAJ8BDC2"/>
<dbReference type="PANTHER" id="PTHR46012:SF1">
    <property type="entry name" value="GLUCOSIDE XYLOSYLTRANSFERASE 2"/>
    <property type="match status" value="1"/>
</dbReference>
<keyword evidence="5" id="KW-0812">Transmembrane</keyword>
<dbReference type="GO" id="GO:0016266">
    <property type="term" value="P:protein O-linked glycosylation via N-acetyl-galactosamine"/>
    <property type="evidence" value="ECO:0007669"/>
    <property type="project" value="TreeGrafter"/>
</dbReference>
<dbReference type="InterPro" id="IPR029044">
    <property type="entry name" value="Nucleotide-diphossugar_trans"/>
</dbReference>
<proteinExistence type="inferred from homology"/>
<comment type="similarity">
    <text evidence="2">Belongs to the glycosyltransferase 8 family.</text>
</comment>
<dbReference type="RefSeq" id="XP_050930460.1">
    <property type="nucleotide sequence ID" value="XM_051074503.1"/>
</dbReference>
<evidence type="ECO:0000256" key="2">
    <source>
        <dbReference type="ARBA" id="ARBA00006351"/>
    </source>
</evidence>
<evidence type="ECO:0000256" key="6">
    <source>
        <dbReference type="SAM" id="MobiDB-lite"/>
    </source>
</evidence>